<name>A0A2S8RWG9_9RHOB</name>
<proteinExistence type="predicted"/>
<dbReference type="Proteomes" id="UP000238338">
    <property type="component" value="Unassembled WGS sequence"/>
</dbReference>
<protein>
    <submittedName>
        <fullName evidence="1">Uncharacterized protein</fullName>
    </submittedName>
</protein>
<reference evidence="1 2" key="1">
    <citation type="submission" date="2018-02" db="EMBL/GenBank/DDBJ databases">
        <title>Genomic Encyclopedia of Archaeal and Bacterial Type Strains, Phase II (KMG-II): from individual species to whole genera.</title>
        <authorList>
            <person name="Goeker M."/>
        </authorList>
    </citation>
    <scope>NUCLEOTIDE SEQUENCE [LARGE SCALE GENOMIC DNA]</scope>
    <source>
        <strain evidence="1 2">DSM 18921</strain>
    </source>
</reference>
<evidence type="ECO:0000313" key="1">
    <source>
        <dbReference type="EMBL" id="PQV52872.1"/>
    </source>
</evidence>
<gene>
    <name evidence="1" type="ORF">LX70_03978</name>
</gene>
<keyword evidence="2" id="KW-1185">Reference proteome</keyword>
<dbReference type="AlphaFoldDB" id="A0A2S8RWG9"/>
<sequence length="85" mass="9198">MSRNSEAKHSMDLSKRLWESGNYKLVRLGIRYEAANSFGASIAGAAVCTGPVRDGDDIAEIDPSSLRINGYTSFDWSIAQIGTSN</sequence>
<dbReference type="EMBL" id="PVEP01000015">
    <property type="protein sequence ID" value="PQV52872.1"/>
    <property type="molecule type" value="Genomic_DNA"/>
</dbReference>
<comment type="caution">
    <text evidence="1">The sequence shown here is derived from an EMBL/GenBank/DDBJ whole genome shotgun (WGS) entry which is preliminary data.</text>
</comment>
<accession>A0A2S8RWG9</accession>
<organism evidence="1 2">
    <name type="scientific">Albidovulum denitrificans</name>
    <dbReference type="NCBI Taxonomy" id="404881"/>
    <lineage>
        <taxon>Bacteria</taxon>
        <taxon>Pseudomonadati</taxon>
        <taxon>Pseudomonadota</taxon>
        <taxon>Alphaproteobacteria</taxon>
        <taxon>Rhodobacterales</taxon>
        <taxon>Paracoccaceae</taxon>
        <taxon>Albidovulum</taxon>
    </lineage>
</organism>
<evidence type="ECO:0000313" key="2">
    <source>
        <dbReference type="Proteomes" id="UP000238338"/>
    </source>
</evidence>